<sequence length="41" mass="4634">MMPLPFMAPSPTFCSIYTMHICRDAHSFFSEFRSNSNGSST</sequence>
<accession>A0A453IKE3</accession>
<keyword evidence="2" id="KW-1185">Reference proteome</keyword>
<name>A0A453IKE3_AEGTS</name>
<proteinExistence type="predicted"/>
<protein>
    <submittedName>
        <fullName evidence="1">Uncharacterized protein</fullName>
    </submittedName>
</protein>
<reference evidence="2" key="1">
    <citation type="journal article" date="2014" name="Science">
        <title>Ancient hybridizations among the ancestral genomes of bread wheat.</title>
        <authorList>
            <consortium name="International Wheat Genome Sequencing Consortium,"/>
            <person name="Marcussen T."/>
            <person name="Sandve S.R."/>
            <person name="Heier L."/>
            <person name="Spannagl M."/>
            <person name="Pfeifer M."/>
            <person name="Jakobsen K.S."/>
            <person name="Wulff B.B."/>
            <person name="Steuernagel B."/>
            <person name="Mayer K.F."/>
            <person name="Olsen O.A."/>
        </authorList>
    </citation>
    <scope>NUCLEOTIDE SEQUENCE [LARGE SCALE GENOMIC DNA]</scope>
    <source>
        <strain evidence="2">cv. AL8/78</strain>
    </source>
</reference>
<evidence type="ECO:0000313" key="1">
    <source>
        <dbReference type="EnsemblPlants" id="AET4Gv20590000.10"/>
    </source>
</evidence>
<reference evidence="1" key="3">
    <citation type="journal article" date="2017" name="Nature">
        <title>Genome sequence of the progenitor of the wheat D genome Aegilops tauschii.</title>
        <authorList>
            <person name="Luo M.C."/>
            <person name="Gu Y.Q."/>
            <person name="Puiu D."/>
            <person name="Wang H."/>
            <person name="Twardziok S.O."/>
            <person name="Deal K.R."/>
            <person name="Huo N."/>
            <person name="Zhu T."/>
            <person name="Wang L."/>
            <person name="Wang Y."/>
            <person name="McGuire P.E."/>
            <person name="Liu S."/>
            <person name="Long H."/>
            <person name="Ramasamy R.K."/>
            <person name="Rodriguez J.C."/>
            <person name="Van S.L."/>
            <person name="Yuan L."/>
            <person name="Wang Z."/>
            <person name="Xia Z."/>
            <person name="Xiao L."/>
            <person name="Anderson O.D."/>
            <person name="Ouyang S."/>
            <person name="Liang Y."/>
            <person name="Zimin A.V."/>
            <person name="Pertea G."/>
            <person name="Qi P."/>
            <person name="Bennetzen J.L."/>
            <person name="Dai X."/>
            <person name="Dawson M.W."/>
            <person name="Muller H.G."/>
            <person name="Kugler K."/>
            <person name="Rivarola-Duarte L."/>
            <person name="Spannagl M."/>
            <person name="Mayer K.F.X."/>
            <person name="Lu F.H."/>
            <person name="Bevan M.W."/>
            <person name="Leroy P."/>
            <person name="Li P."/>
            <person name="You F.M."/>
            <person name="Sun Q."/>
            <person name="Liu Z."/>
            <person name="Lyons E."/>
            <person name="Wicker T."/>
            <person name="Salzberg S.L."/>
            <person name="Devos K.M."/>
            <person name="Dvorak J."/>
        </authorList>
    </citation>
    <scope>NUCLEOTIDE SEQUENCE [LARGE SCALE GENOMIC DNA]</scope>
    <source>
        <strain evidence="1">cv. AL8/78</strain>
    </source>
</reference>
<dbReference type="AlphaFoldDB" id="A0A453IKE3"/>
<evidence type="ECO:0000313" key="2">
    <source>
        <dbReference type="Proteomes" id="UP000015105"/>
    </source>
</evidence>
<dbReference type="Gramene" id="AET4Gv20590000.10">
    <property type="protein sequence ID" value="AET4Gv20590000.10"/>
    <property type="gene ID" value="AET4Gv20590000"/>
</dbReference>
<dbReference type="Proteomes" id="UP000015105">
    <property type="component" value="Chromosome 4D"/>
</dbReference>
<reference evidence="2" key="2">
    <citation type="journal article" date="2017" name="Nat. Plants">
        <title>The Aegilops tauschii genome reveals multiple impacts of transposons.</title>
        <authorList>
            <person name="Zhao G."/>
            <person name="Zou C."/>
            <person name="Li K."/>
            <person name="Wang K."/>
            <person name="Li T."/>
            <person name="Gao L."/>
            <person name="Zhang X."/>
            <person name="Wang H."/>
            <person name="Yang Z."/>
            <person name="Liu X."/>
            <person name="Jiang W."/>
            <person name="Mao L."/>
            <person name="Kong X."/>
            <person name="Jiao Y."/>
            <person name="Jia J."/>
        </authorList>
    </citation>
    <scope>NUCLEOTIDE SEQUENCE [LARGE SCALE GENOMIC DNA]</scope>
    <source>
        <strain evidence="2">cv. AL8/78</strain>
    </source>
</reference>
<organism evidence="1 2">
    <name type="scientific">Aegilops tauschii subsp. strangulata</name>
    <name type="common">Goatgrass</name>
    <dbReference type="NCBI Taxonomy" id="200361"/>
    <lineage>
        <taxon>Eukaryota</taxon>
        <taxon>Viridiplantae</taxon>
        <taxon>Streptophyta</taxon>
        <taxon>Embryophyta</taxon>
        <taxon>Tracheophyta</taxon>
        <taxon>Spermatophyta</taxon>
        <taxon>Magnoliopsida</taxon>
        <taxon>Liliopsida</taxon>
        <taxon>Poales</taxon>
        <taxon>Poaceae</taxon>
        <taxon>BOP clade</taxon>
        <taxon>Pooideae</taxon>
        <taxon>Triticodae</taxon>
        <taxon>Triticeae</taxon>
        <taxon>Triticinae</taxon>
        <taxon>Aegilops</taxon>
    </lineage>
</organism>
<reference evidence="1" key="4">
    <citation type="submission" date="2019-03" db="UniProtKB">
        <authorList>
            <consortium name="EnsemblPlants"/>
        </authorList>
    </citation>
    <scope>IDENTIFICATION</scope>
</reference>
<reference evidence="1" key="5">
    <citation type="journal article" date="2021" name="G3 (Bethesda)">
        <title>Aegilops tauschii genome assembly Aet v5.0 features greater sequence contiguity and improved annotation.</title>
        <authorList>
            <person name="Wang L."/>
            <person name="Zhu T."/>
            <person name="Rodriguez J.C."/>
            <person name="Deal K.R."/>
            <person name="Dubcovsky J."/>
            <person name="McGuire P.E."/>
            <person name="Lux T."/>
            <person name="Spannagl M."/>
            <person name="Mayer K.F.X."/>
            <person name="Baldrich P."/>
            <person name="Meyers B.C."/>
            <person name="Huo N."/>
            <person name="Gu Y.Q."/>
            <person name="Zhou H."/>
            <person name="Devos K.M."/>
            <person name="Bennetzen J.L."/>
            <person name="Unver T."/>
            <person name="Budak H."/>
            <person name="Gulick P.J."/>
            <person name="Galiba G."/>
            <person name="Kalapos B."/>
            <person name="Nelson D.R."/>
            <person name="Li P."/>
            <person name="You F.M."/>
            <person name="Luo M.C."/>
            <person name="Dvorak J."/>
        </authorList>
    </citation>
    <scope>NUCLEOTIDE SEQUENCE [LARGE SCALE GENOMIC DNA]</scope>
    <source>
        <strain evidence="1">cv. AL8/78</strain>
    </source>
</reference>
<dbReference type="EnsemblPlants" id="AET4Gv20590000.10">
    <property type="protein sequence ID" value="AET4Gv20590000.10"/>
    <property type="gene ID" value="AET4Gv20590000"/>
</dbReference>